<dbReference type="Proteomes" id="UP001560685">
    <property type="component" value="Unassembled WGS sequence"/>
</dbReference>
<accession>A0ABV3Z562</accession>
<evidence type="ECO:0000313" key="4">
    <source>
        <dbReference type="Proteomes" id="UP001560685"/>
    </source>
</evidence>
<dbReference type="PANTHER" id="PTHR42943:SF2">
    <property type="entry name" value="GLUTATHIONE S-TRANSFERASE KAPPA 1"/>
    <property type="match status" value="1"/>
</dbReference>
<comment type="catalytic activity">
    <reaction evidence="1">
        <text>2-hydroxychromene-2-carboxylate = (3E)-4-(2-hydroxyphenyl)-2-oxobut-3-enoate</text>
        <dbReference type="Rhea" id="RHEA:27401"/>
        <dbReference type="ChEBI" id="CHEBI:59350"/>
        <dbReference type="ChEBI" id="CHEBI:59353"/>
        <dbReference type="EC" id="5.99.1.4"/>
    </reaction>
</comment>
<sequence>MPKLDIYWSFRSPYSYLAIDRLVSIRETYAVEINFRPVRPLAMREPDFFERGRKQFLPYLFRDVPREAQRLGLGFALPTPDPINMDMVSGKVAPDQPLLMRAMDLAFAAEVAGKSLDFAQALSHRIWTGQAWADDDALSDVTAQLGLELATLDEWIAENRQEITTTLEENEASQLEYHWGVPLMVLDGEPFFGQDRLDSLVWRLNEMDAKRG</sequence>
<proteinExistence type="inferred from homology"/>
<dbReference type="InterPro" id="IPR036249">
    <property type="entry name" value="Thioredoxin-like_sf"/>
</dbReference>
<dbReference type="EC" id="5.99.1.4" evidence="1"/>
<gene>
    <name evidence="3" type="ORF">ABFZ84_02855</name>
</gene>
<keyword evidence="4" id="KW-1185">Reference proteome</keyword>
<organism evidence="3 4">
    <name type="scientific">Hyphococcus lacteus</name>
    <dbReference type="NCBI Taxonomy" id="3143536"/>
    <lineage>
        <taxon>Bacteria</taxon>
        <taxon>Pseudomonadati</taxon>
        <taxon>Pseudomonadota</taxon>
        <taxon>Alphaproteobacteria</taxon>
        <taxon>Parvularculales</taxon>
        <taxon>Parvularculaceae</taxon>
        <taxon>Hyphococcus</taxon>
    </lineage>
</organism>
<protein>
    <recommendedName>
        <fullName evidence="1">2-hydroxychromene-2-carboxylate isomerase</fullName>
        <ecNumber evidence="1">5.99.1.4</ecNumber>
    </recommendedName>
</protein>
<dbReference type="PANTHER" id="PTHR42943">
    <property type="entry name" value="GLUTATHIONE S-TRANSFERASE KAPPA"/>
    <property type="match status" value="1"/>
</dbReference>
<comment type="similarity">
    <text evidence="1">Belongs to the GST superfamily. NadH family.</text>
</comment>
<feature type="domain" description="DSBA-like thioredoxin" evidence="2">
    <location>
        <begin position="4"/>
        <end position="202"/>
    </location>
</feature>
<dbReference type="InterPro" id="IPR001853">
    <property type="entry name" value="DSBA-like_thioredoxin_dom"/>
</dbReference>
<dbReference type="InterPro" id="IPR014440">
    <property type="entry name" value="HCCAis_GSTk"/>
</dbReference>
<dbReference type="Gene3D" id="3.40.30.10">
    <property type="entry name" value="Glutaredoxin"/>
    <property type="match status" value="1"/>
</dbReference>
<comment type="caution">
    <text evidence="3">The sequence shown here is derived from an EMBL/GenBank/DDBJ whole genome shotgun (WGS) entry which is preliminary data.</text>
</comment>
<name>A0ABV3Z562_9PROT</name>
<evidence type="ECO:0000256" key="1">
    <source>
        <dbReference type="PIRNR" id="PIRNR006386"/>
    </source>
</evidence>
<dbReference type="Pfam" id="PF01323">
    <property type="entry name" value="DSBA"/>
    <property type="match status" value="1"/>
</dbReference>
<keyword evidence="1" id="KW-0413">Isomerase</keyword>
<dbReference type="InterPro" id="IPR051924">
    <property type="entry name" value="GST_Kappa/NadH"/>
</dbReference>
<reference evidence="3 4" key="1">
    <citation type="submission" date="2024-05" db="EMBL/GenBank/DDBJ databases">
        <title>Three bacterial strains, DH-69, EH-24, and ECK-19 isolated from coastal sediments.</title>
        <authorList>
            <person name="Ye Y.-Q."/>
            <person name="Du Z.-J."/>
        </authorList>
    </citation>
    <scope>NUCLEOTIDE SEQUENCE [LARGE SCALE GENOMIC DNA]</scope>
    <source>
        <strain evidence="3 4">ECK-19</strain>
    </source>
</reference>
<dbReference type="RefSeq" id="WP_369312401.1">
    <property type="nucleotide sequence ID" value="NZ_JBEHZE010000001.1"/>
</dbReference>
<evidence type="ECO:0000259" key="2">
    <source>
        <dbReference type="Pfam" id="PF01323"/>
    </source>
</evidence>
<dbReference type="SUPFAM" id="SSF52833">
    <property type="entry name" value="Thioredoxin-like"/>
    <property type="match status" value="1"/>
</dbReference>
<dbReference type="EMBL" id="JBEHZE010000001">
    <property type="protein sequence ID" value="MEX6632477.1"/>
    <property type="molecule type" value="Genomic_DNA"/>
</dbReference>
<evidence type="ECO:0000313" key="3">
    <source>
        <dbReference type="EMBL" id="MEX6632477.1"/>
    </source>
</evidence>
<dbReference type="PIRSF" id="PIRSF006386">
    <property type="entry name" value="HCCAis_GSTk"/>
    <property type="match status" value="1"/>
</dbReference>